<sequence length="2149" mass="233118">MSIATASFVLDGQGIPSSTSPQTIHTALKDAQTPIANSVLLACHQVFLQDFSSLSNDEREESGLSPSDFATPASLLELPLRYPTSAIVANVHLYLVQLLRYLARADHCFASTNDDLSKSEIYGFSSGMLAATVIACSKDIPSCISHAVSTFRLAFWLGLRSQQYANKTVHSFPTESSDLLPTWSLVMFGSTRAEVQRAIDQYTAAHPSLPRVCLSAVTHQTCISVSGSPYALCTFRSSFLPSTLTTSRFTPIHALYHASELVDVKSTIVADLALRRIHFPTYGDLARRLRSTLTGAVIKRPTRAGDATLLEEILDMILLHPVNFDFITNAISEEYLSSTSPPSLVNLGPGNVLWRSVARTCAGLPLTMIDWSAASEPDVVDQLPPHVLAAKDTGSQKEPIAIVGMAVKFPQADSAKDLWNVLERGLNTVSEIPASRFNVSEYRASNHGPGRSMKTKYGNFLDDPSLFDHAFFRVSPREARSMDPQQRLLLHVSYHALENAGYVPGSTQSFNPDTFATYVGVATNDYTQNLRKDIDVYYTTGTLHAFLSGKLSYAFGFSGPSLVIDTACSSSMVAIYQACRALHNKDCNAALAGGVNVITSPDMYIGLDRAHFLSSTGQCKPWDASADGYCRSEGCGMFVLKRLSDALAENDNILGVIRGVEVNHSAKADSITQPHIPTQISLFERLLASTRVNATDVSVVEAHGTGTKAGDPTEIQSIRSVFAQNRSPANPLHLTSIKANIGHAEAASGAASLAKLLLMLRNRTIPPVISLKQLNPRIKDLASDGTWIDTELVPWHPTRSGEKRLALLNNFGAAGSNAALILEEGTQPSRNGPNALHAFVLGLSCDSQEALEQQRHAYLQFLQEDLSDSDVSGLGDFTYTATARRQQYRFRLSVAGKSKEELHANLAKAGLVDVHDVRGKVVFVFSGQGGQYKGMGARLYRTLSAFRQVVEYCHKKLVEWGFSGILQVINPQDDQSVGEPDIQAYQCAVFALECALASTWLSWGLKPDAVAGHSLGEYAALVSAQVLSLDDALKLVAGRACLMKEKCITEESGMLAAKVAPSTMTSILEGYDQLSIACYNSCEDVVVAGKLDELDELQRALKQAGYKCTRVNVPYAYHTSAMSPVLESLTALAGEVQLRAPSIPIVSNVCGSVVHPGDSSVFTAQYFARHCGEPVKFQQGIDELRTLPDSNGAYIWLELGPHPTTLPMLRTGAISAHSASLPSLRKNTDDWQVLTEALASLYTLPCTLNWRTVFSDIAPSARLIDIPAYPFATTQFWVPYEEPSISDIPQIQPSPLSTRYTLLESCLFLPAPGSSEAAIFDTPIGRLSHLIEGHMVSGYGLCPASVYIEMACAAAGLLLEHFGVHVSDNTIVTSDINFSNPLVYASDVPRILRTSVTLAGSGSKQSGSFTVSSYVTNSNTPQVHCTGSVRVVSADSVQEKLALSATTVDRRRHAIESQRAETFHTRTLYEVIFSRIVAYSPPYHTIKSISIDPNGVDSFSIIQLPSSTIPGSFTVHPIFTDTLLHAAGFVINHHAKQNEAFICSQIDKVKILSSQIDDKAQYGVYCNIGFLSDTLAVADAYAFELGKPEVVLVAHVKRMRFRKLRLSGFTTLLSSAATASSSASSSHRPSKPSHMTIEPPSTSKPKPTPLTALDTRSDMNRIKDIIASILGLQSHQFSEDDDLERLGLDSLTSIEARHMLCSVLKVTLPEDLDLFVRCRSVREVASALVDAPSAEGSFPLTPLTPLMPLTAQTEMGSVEIPRSHSSRSVETEEKSLDQVVDILASVLGISAKNLSVTDDLERLGMDSLMSIEAQHAISSALHVDLPDNVFSSCKTILEVQRAVWDSRHPESFEKFNDSTLPIKLDSFGIDVNPVQLQVAEDEDKAQPPLFLIHDGSGIAHCYRRLSSLGRSVWGIHNPKFSTGEGWAGGLPEMAAHYASLIKHELQPGQPCIVGGWSVGGVIAFEVAQHLISTGISVKGLVLIDSPDPHTSTPLTDDIIDSAFSKRGTSRGVEMSKIQMKHATRALVAYHPEDSHAQTCTPPPKAVMLRSREAFGLAGVSVSDAFLSNRSDATVVKAGWEKVLGYAPTVLDIPGNHFEPFEPCYVSRLLRLLCCVRCLILGETLQVSEVSLRMMDALLLMDSEGKYVVN</sequence>
<protein>
    <submittedName>
        <fullName evidence="1">Uncharacterized protein</fullName>
    </submittedName>
</protein>
<accession>A0ACB8U930</accession>
<evidence type="ECO:0000313" key="1">
    <source>
        <dbReference type="EMBL" id="KAI0090838.1"/>
    </source>
</evidence>
<dbReference type="EMBL" id="MU274907">
    <property type="protein sequence ID" value="KAI0090838.1"/>
    <property type="molecule type" value="Genomic_DNA"/>
</dbReference>
<proteinExistence type="predicted"/>
<gene>
    <name evidence="1" type="ORF">BDY19DRAFT_886885</name>
</gene>
<reference evidence="1" key="1">
    <citation type="journal article" date="2021" name="Environ. Microbiol.">
        <title>Gene family expansions and transcriptome signatures uncover fungal adaptations to wood decay.</title>
        <authorList>
            <person name="Hage H."/>
            <person name="Miyauchi S."/>
            <person name="Viragh M."/>
            <person name="Drula E."/>
            <person name="Min B."/>
            <person name="Chaduli D."/>
            <person name="Navarro D."/>
            <person name="Favel A."/>
            <person name="Norest M."/>
            <person name="Lesage-Meessen L."/>
            <person name="Balint B."/>
            <person name="Merenyi Z."/>
            <person name="de Eugenio L."/>
            <person name="Morin E."/>
            <person name="Martinez A.T."/>
            <person name="Baldrian P."/>
            <person name="Stursova M."/>
            <person name="Martinez M.J."/>
            <person name="Novotny C."/>
            <person name="Magnuson J.K."/>
            <person name="Spatafora J.W."/>
            <person name="Maurice S."/>
            <person name="Pangilinan J."/>
            <person name="Andreopoulos W."/>
            <person name="LaButti K."/>
            <person name="Hundley H."/>
            <person name="Na H."/>
            <person name="Kuo A."/>
            <person name="Barry K."/>
            <person name="Lipzen A."/>
            <person name="Henrissat B."/>
            <person name="Riley R."/>
            <person name="Ahrendt S."/>
            <person name="Nagy L.G."/>
            <person name="Grigoriev I.V."/>
            <person name="Martin F."/>
            <person name="Rosso M.N."/>
        </authorList>
    </citation>
    <scope>NUCLEOTIDE SEQUENCE</scope>
    <source>
        <strain evidence="1">CBS 384.51</strain>
    </source>
</reference>
<evidence type="ECO:0000313" key="2">
    <source>
        <dbReference type="Proteomes" id="UP001055072"/>
    </source>
</evidence>
<comment type="caution">
    <text evidence="1">The sequence shown here is derived from an EMBL/GenBank/DDBJ whole genome shotgun (WGS) entry which is preliminary data.</text>
</comment>
<keyword evidence="2" id="KW-1185">Reference proteome</keyword>
<organism evidence="1 2">
    <name type="scientific">Irpex rosettiformis</name>
    <dbReference type="NCBI Taxonomy" id="378272"/>
    <lineage>
        <taxon>Eukaryota</taxon>
        <taxon>Fungi</taxon>
        <taxon>Dikarya</taxon>
        <taxon>Basidiomycota</taxon>
        <taxon>Agaricomycotina</taxon>
        <taxon>Agaricomycetes</taxon>
        <taxon>Polyporales</taxon>
        <taxon>Irpicaceae</taxon>
        <taxon>Irpex</taxon>
    </lineage>
</organism>
<dbReference type="Proteomes" id="UP001055072">
    <property type="component" value="Unassembled WGS sequence"/>
</dbReference>
<name>A0ACB8U930_9APHY</name>